<keyword evidence="6 8" id="KW-0472">Membrane</keyword>
<name>A0AAV9PVR0_9PEZI</name>
<dbReference type="InterPro" id="IPR020846">
    <property type="entry name" value="MFS_dom"/>
</dbReference>
<gene>
    <name evidence="10" type="ORF">LTR25_009339</name>
</gene>
<keyword evidence="5 8" id="KW-1133">Transmembrane helix</keyword>
<dbReference type="PROSITE" id="PS00216">
    <property type="entry name" value="SUGAR_TRANSPORT_1"/>
    <property type="match status" value="1"/>
</dbReference>
<dbReference type="InterPro" id="IPR050360">
    <property type="entry name" value="MFS_Sugar_Transporters"/>
</dbReference>
<evidence type="ECO:0000313" key="10">
    <source>
        <dbReference type="EMBL" id="KAK5530093.1"/>
    </source>
</evidence>
<dbReference type="Proteomes" id="UP001345827">
    <property type="component" value="Unassembled WGS sequence"/>
</dbReference>
<dbReference type="SUPFAM" id="SSF103473">
    <property type="entry name" value="MFS general substrate transporter"/>
    <property type="match status" value="1"/>
</dbReference>
<dbReference type="FunFam" id="1.20.1250.20:FF:000134">
    <property type="entry name" value="MFS sugar transporter protein"/>
    <property type="match status" value="1"/>
</dbReference>
<evidence type="ECO:0000256" key="8">
    <source>
        <dbReference type="SAM" id="Phobius"/>
    </source>
</evidence>
<feature type="transmembrane region" description="Helical" evidence="8">
    <location>
        <begin position="135"/>
        <end position="155"/>
    </location>
</feature>
<evidence type="ECO:0000256" key="1">
    <source>
        <dbReference type="ARBA" id="ARBA00004141"/>
    </source>
</evidence>
<sequence>MEKDSPRQVERVDTTTTTASQNLKDAVRLGEVKTTKVKNVAFADAIAKDNPKPWSKSMLKLYAIMALVTLNDCGNGFDGTIMSSVNAMDPWHEYFGVGMEGASIGAVFALYSVGNIVACFFVGSACDLYGRRFGMGFGSAFIILGTIIQGCAQNIGTFMTGRFFLGFGVSISVTAAPIYLVEMAYPSWRGATSGLYNVCGWYFGSLVSTWTAYGTGKLTSNWSWRVPILVQAVPGIVVLSLVWLIPESPRWLSSHGKTEQARTTLIKYHGAGNPESAIVKLELEEMQAQINYAAELDRSQKWWDYRMLFNNKENLYRMWTASLVTIFSQFVGGSVITYYMPVILENVGITSSSQQLLLNGINVIFGFVSGVAGSFCVEKFGRRQLFLWGTFLTMLTYIPINVIAAKAHGHVDTGTGYAFIAMIFLYGIFWSFCWTPLQALYPTEVLRNDIRAKGMAAQSFVSGVAGFINTYATPVALQNIGWKTYTIFLLLHGLEWVAMYFFIVETKGRSLEEIDEIFKSSQPVKVSLEKVEVVVEKGNGVTAEVGA</sequence>
<dbReference type="NCBIfam" id="TIGR00879">
    <property type="entry name" value="SP"/>
    <property type="match status" value="1"/>
</dbReference>
<evidence type="ECO:0000256" key="5">
    <source>
        <dbReference type="ARBA" id="ARBA00022989"/>
    </source>
</evidence>
<feature type="transmembrane region" description="Helical" evidence="8">
    <location>
        <begin position="224"/>
        <end position="245"/>
    </location>
</feature>
<dbReference type="PANTHER" id="PTHR48022">
    <property type="entry name" value="PLASTIDIC GLUCOSE TRANSPORTER 4"/>
    <property type="match status" value="1"/>
</dbReference>
<keyword evidence="4 8" id="KW-0812">Transmembrane</keyword>
<protein>
    <recommendedName>
        <fullName evidence="9">Major facilitator superfamily (MFS) profile domain-containing protein</fullName>
    </recommendedName>
</protein>
<feature type="transmembrane region" description="Helical" evidence="8">
    <location>
        <begin position="416"/>
        <end position="434"/>
    </location>
</feature>
<evidence type="ECO:0000256" key="6">
    <source>
        <dbReference type="ARBA" id="ARBA00023136"/>
    </source>
</evidence>
<feature type="transmembrane region" description="Helical" evidence="8">
    <location>
        <begin position="193"/>
        <end position="212"/>
    </location>
</feature>
<accession>A0AAV9PVR0</accession>
<evidence type="ECO:0000256" key="7">
    <source>
        <dbReference type="RuleBase" id="RU003346"/>
    </source>
</evidence>
<dbReference type="GO" id="GO:0016020">
    <property type="term" value="C:membrane"/>
    <property type="evidence" value="ECO:0007669"/>
    <property type="project" value="UniProtKB-SubCell"/>
</dbReference>
<dbReference type="GO" id="GO:0005351">
    <property type="term" value="F:carbohydrate:proton symporter activity"/>
    <property type="evidence" value="ECO:0007669"/>
    <property type="project" value="TreeGrafter"/>
</dbReference>
<dbReference type="AlphaFoldDB" id="A0AAV9PVR0"/>
<dbReference type="PROSITE" id="PS50850">
    <property type="entry name" value="MFS"/>
    <property type="match status" value="1"/>
</dbReference>
<feature type="transmembrane region" description="Helical" evidence="8">
    <location>
        <begin position="161"/>
        <end position="181"/>
    </location>
</feature>
<evidence type="ECO:0000259" key="9">
    <source>
        <dbReference type="PROSITE" id="PS50850"/>
    </source>
</evidence>
<feature type="transmembrane region" description="Helical" evidence="8">
    <location>
        <begin position="455"/>
        <end position="472"/>
    </location>
</feature>
<evidence type="ECO:0000256" key="2">
    <source>
        <dbReference type="ARBA" id="ARBA00010992"/>
    </source>
</evidence>
<dbReference type="PANTHER" id="PTHR48022:SF79">
    <property type="entry name" value="LACTOSE PERMEASE, PUTATIVE (AFU_ORTHOLOGUE AFUA_6G01860)-RELATED"/>
    <property type="match status" value="1"/>
</dbReference>
<reference evidence="10 11" key="1">
    <citation type="submission" date="2023-06" db="EMBL/GenBank/DDBJ databases">
        <title>Black Yeasts Isolated from many extreme environments.</title>
        <authorList>
            <person name="Coleine C."/>
            <person name="Stajich J.E."/>
            <person name="Selbmann L."/>
        </authorList>
    </citation>
    <scope>NUCLEOTIDE SEQUENCE [LARGE SCALE GENOMIC DNA]</scope>
    <source>
        <strain evidence="10 11">CCFEE 5887</strain>
    </source>
</reference>
<comment type="similarity">
    <text evidence="2 7">Belongs to the major facilitator superfamily. Sugar transporter (TC 2.A.1.1) family.</text>
</comment>
<dbReference type="Pfam" id="PF00083">
    <property type="entry name" value="Sugar_tr"/>
    <property type="match status" value="1"/>
</dbReference>
<feature type="transmembrane region" description="Helical" evidence="8">
    <location>
        <begin position="385"/>
        <end position="404"/>
    </location>
</feature>
<feature type="transmembrane region" description="Helical" evidence="8">
    <location>
        <begin position="360"/>
        <end position="378"/>
    </location>
</feature>
<keyword evidence="3 7" id="KW-0813">Transport</keyword>
<proteinExistence type="inferred from homology"/>
<feature type="transmembrane region" description="Helical" evidence="8">
    <location>
        <begin position="316"/>
        <end position="340"/>
    </location>
</feature>
<feature type="transmembrane region" description="Helical" evidence="8">
    <location>
        <begin position="102"/>
        <end position="123"/>
    </location>
</feature>
<feature type="domain" description="Major facilitator superfamily (MFS) profile" evidence="9">
    <location>
        <begin position="64"/>
        <end position="507"/>
    </location>
</feature>
<keyword evidence="11" id="KW-1185">Reference proteome</keyword>
<feature type="transmembrane region" description="Helical" evidence="8">
    <location>
        <begin position="484"/>
        <end position="503"/>
    </location>
</feature>
<comment type="subcellular location">
    <subcellularLocation>
        <location evidence="1">Membrane</location>
        <topology evidence="1">Multi-pass membrane protein</topology>
    </subcellularLocation>
</comment>
<evidence type="ECO:0000256" key="4">
    <source>
        <dbReference type="ARBA" id="ARBA00022692"/>
    </source>
</evidence>
<evidence type="ECO:0000256" key="3">
    <source>
        <dbReference type="ARBA" id="ARBA00022448"/>
    </source>
</evidence>
<dbReference type="InterPro" id="IPR005829">
    <property type="entry name" value="Sugar_transporter_CS"/>
</dbReference>
<dbReference type="EMBL" id="JAXLQG010000020">
    <property type="protein sequence ID" value="KAK5530093.1"/>
    <property type="molecule type" value="Genomic_DNA"/>
</dbReference>
<dbReference type="InterPro" id="IPR036259">
    <property type="entry name" value="MFS_trans_sf"/>
</dbReference>
<dbReference type="InterPro" id="IPR003663">
    <property type="entry name" value="Sugar/inositol_transpt"/>
</dbReference>
<dbReference type="InterPro" id="IPR005828">
    <property type="entry name" value="MFS_sugar_transport-like"/>
</dbReference>
<comment type="caution">
    <text evidence="10">The sequence shown here is derived from an EMBL/GenBank/DDBJ whole genome shotgun (WGS) entry which is preliminary data.</text>
</comment>
<dbReference type="Gene3D" id="1.20.1250.20">
    <property type="entry name" value="MFS general substrate transporter like domains"/>
    <property type="match status" value="1"/>
</dbReference>
<organism evidence="10 11">
    <name type="scientific">Vermiconidia calcicola</name>
    <dbReference type="NCBI Taxonomy" id="1690605"/>
    <lineage>
        <taxon>Eukaryota</taxon>
        <taxon>Fungi</taxon>
        <taxon>Dikarya</taxon>
        <taxon>Ascomycota</taxon>
        <taxon>Pezizomycotina</taxon>
        <taxon>Dothideomycetes</taxon>
        <taxon>Dothideomycetidae</taxon>
        <taxon>Mycosphaerellales</taxon>
        <taxon>Extremaceae</taxon>
        <taxon>Vermiconidia</taxon>
    </lineage>
</organism>
<evidence type="ECO:0000313" key="11">
    <source>
        <dbReference type="Proteomes" id="UP001345827"/>
    </source>
</evidence>